<evidence type="ECO:0000313" key="2">
    <source>
        <dbReference type="EMBL" id="MBI1682089.1"/>
    </source>
</evidence>
<dbReference type="Pfam" id="PF21295">
    <property type="entry name" value="Bact_transglu_N_2"/>
    <property type="match status" value="1"/>
</dbReference>
<protein>
    <submittedName>
        <fullName evidence="2">Transglutaminase family protein</fullName>
    </submittedName>
</protein>
<name>A0ABS0SRK7_9CAUL</name>
<dbReference type="SUPFAM" id="SSF54001">
    <property type="entry name" value="Cysteine proteinases"/>
    <property type="match status" value="1"/>
</dbReference>
<accession>A0ABS0SRK7</accession>
<gene>
    <name evidence="2" type="ORF">I4Q42_00225</name>
</gene>
<dbReference type="PANTHER" id="PTHR33490:SF12">
    <property type="entry name" value="BLL5557 PROTEIN"/>
    <property type="match status" value="1"/>
</dbReference>
<dbReference type="Proteomes" id="UP000639859">
    <property type="component" value="Unassembled WGS sequence"/>
</dbReference>
<evidence type="ECO:0000313" key="3">
    <source>
        <dbReference type="Proteomes" id="UP000639859"/>
    </source>
</evidence>
<dbReference type="RefSeq" id="WP_198574067.1">
    <property type="nucleotide sequence ID" value="NZ_JADWOX010000001.1"/>
</dbReference>
<organism evidence="2 3">
    <name type="scientific">Caulobacter hibisci</name>
    <dbReference type="NCBI Taxonomy" id="2035993"/>
    <lineage>
        <taxon>Bacteria</taxon>
        <taxon>Pseudomonadati</taxon>
        <taxon>Pseudomonadota</taxon>
        <taxon>Alphaproteobacteria</taxon>
        <taxon>Caulobacterales</taxon>
        <taxon>Caulobacteraceae</taxon>
        <taxon>Caulobacter</taxon>
    </lineage>
</organism>
<evidence type="ECO:0000259" key="1">
    <source>
        <dbReference type="SMART" id="SM00460"/>
    </source>
</evidence>
<keyword evidence="3" id="KW-1185">Reference proteome</keyword>
<reference evidence="2 3" key="1">
    <citation type="submission" date="2020-11" db="EMBL/GenBank/DDBJ databases">
        <title>genome sequence of strain KACC 18849.</title>
        <authorList>
            <person name="Gao J."/>
            <person name="Zhang X."/>
        </authorList>
    </citation>
    <scope>NUCLEOTIDE SEQUENCE [LARGE SCALE GENOMIC DNA]</scope>
    <source>
        <strain evidence="2 3">KACC 18849</strain>
    </source>
</reference>
<dbReference type="EMBL" id="JADWOX010000001">
    <property type="protein sequence ID" value="MBI1682089.1"/>
    <property type="molecule type" value="Genomic_DNA"/>
</dbReference>
<dbReference type="Gene3D" id="2.60.40.2250">
    <property type="match status" value="1"/>
</dbReference>
<sequence>MRLSIDCRLRYEVRTPTSFILAIQAADGADQTVDDETILLPPGVAADFFVDAFAGNRFVRFVAQPGPLDIVYTAQVDRRGIVDQRGFIGGAVINDLPVSVLPYLNPSRYCPSDRLTPFARQTFGARPQGLGQVQAIADWIAASITYQAGVSSDVTSAIDTLVDRAGVCRDFAHIGVALCRALDIPARFVSCYAFDLSPPDFHAVFQVYLDGAWRTFDATRRAPLAGLVPIGFGRDAADVPFAASFGDARFEAKSILVTRVDNTPAS</sequence>
<dbReference type="Pfam" id="PF01841">
    <property type="entry name" value="Transglut_core"/>
    <property type="match status" value="1"/>
</dbReference>
<dbReference type="InterPro" id="IPR038765">
    <property type="entry name" value="Papain-like_cys_pep_sf"/>
</dbReference>
<dbReference type="InterPro" id="IPR048930">
    <property type="entry name" value="Bact_transglu_N_2"/>
</dbReference>
<dbReference type="PANTHER" id="PTHR33490">
    <property type="entry name" value="BLR5614 PROTEIN-RELATED"/>
    <property type="match status" value="1"/>
</dbReference>
<feature type="domain" description="Transglutaminase-like" evidence="1">
    <location>
        <begin position="160"/>
        <end position="220"/>
    </location>
</feature>
<proteinExistence type="predicted"/>
<comment type="caution">
    <text evidence="2">The sequence shown here is derived from an EMBL/GenBank/DDBJ whole genome shotgun (WGS) entry which is preliminary data.</text>
</comment>
<dbReference type="SMART" id="SM00460">
    <property type="entry name" value="TGc"/>
    <property type="match status" value="1"/>
</dbReference>
<dbReference type="Gene3D" id="3.10.620.30">
    <property type="match status" value="1"/>
</dbReference>
<dbReference type="InterPro" id="IPR002931">
    <property type="entry name" value="Transglutaminase-like"/>
</dbReference>